<feature type="compositionally biased region" description="Low complexity" evidence="1">
    <location>
        <begin position="390"/>
        <end position="400"/>
    </location>
</feature>
<accession>A0A1W2TF42</accession>
<dbReference type="EMBL" id="DF977465">
    <property type="protein sequence ID" value="GAP86671.1"/>
    <property type="molecule type" value="Genomic_DNA"/>
</dbReference>
<protein>
    <submittedName>
        <fullName evidence="2">Uncharacterized protein</fullName>
    </submittedName>
</protein>
<keyword evidence="3" id="KW-1185">Reference proteome</keyword>
<feature type="compositionally biased region" description="Basic and acidic residues" evidence="1">
    <location>
        <begin position="569"/>
        <end position="586"/>
    </location>
</feature>
<evidence type="ECO:0000313" key="3">
    <source>
        <dbReference type="Proteomes" id="UP000054516"/>
    </source>
</evidence>
<feature type="compositionally biased region" description="Polar residues" evidence="1">
    <location>
        <begin position="554"/>
        <end position="566"/>
    </location>
</feature>
<feature type="compositionally biased region" description="Basic and acidic residues" evidence="1">
    <location>
        <begin position="1"/>
        <end position="25"/>
    </location>
</feature>
<evidence type="ECO:0000313" key="2">
    <source>
        <dbReference type="EMBL" id="GAP86671.1"/>
    </source>
</evidence>
<proteinExistence type="predicted"/>
<dbReference type="OMA" id="IAPKHES"/>
<gene>
    <name evidence="2" type="ORF">SAMD00023353_2000590</name>
</gene>
<reference evidence="2" key="1">
    <citation type="submission" date="2016-03" db="EMBL/GenBank/DDBJ databases">
        <title>Draft genome sequence of Rosellinia necatrix.</title>
        <authorList>
            <person name="Kanematsu S."/>
        </authorList>
    </citation>
    <scope>NUCLEOTIDE SEQUENCE [LARGE SCALE GENOMIC DNA]</scope>
    <source>
        <strain evidence="2">W97</strain>
    </source>
</reference>
<dbReference type="AlphaFoldDB" id="A0A1W2TF42"/>
<sequence length="586" mass="64682">MAPTRKKTEGPEVAEGRRKLPERKVSPKKIGKANPTPKRGQPTAAARLVSSSWVKFGWHKPLSGGVKEAVQHISTMADSMYMLQVHWNRPIEPLSLRNGIFWEHRKLSDGNLVSTPALDHIDLFPRSSEAFQETIQKISKKQCTKPGCDPCWTLHYMFDSMRNREFLLLPIHVEQGWVTIIARIAPKHESNNDKETKTYTDREVTDLAIVDPFPENRTDRMTLIMQRLIPILAEGCIELSMQATRVRDFGTSDIAVEGADPYWQTGLIAYAVSCEFLRRLRMLEYRRSQGEGLVISRDFLWQPFEENYQLDMYRQNLMAACAHQTIEKSGYQVRLALEVPSEDCNYEPLHLGGCPSADDRITPEDEKWDVFQKKTHTFMIPRSHSPPESPQSAPQPFSRSPSPPAETPPAGTEPPNDLPAGESGPEQNENAPPSPSPSSTQQDPGADDRAGPRLSPSRIPGLTLVGSPRRASGSASPVKGHAGLLQPPGSPVLVAPTPTGGLSPPMQEPATGGAGEHAAASPGDAPTPEAMASEALDAMMLNARPRTPSPRPALSSNTQQQRTPSSKRALVEDRDDEERSPKRARQ</sequence>
<evidence type="ECO:0000256" key="1">
    <source>
        <dbReference type="SAM" id="MobiDB-lite"/>
    </source>
</evidence>
<organism evidence="2">
    <name type="scientific">Rosellinia necatrix</name>
    <name type="common">White root-rot fungus</name>
    <dbReference type="NCBI Taxonomy" id="77044"/>
    <lineage>
        <taxon>Eukaryota</taxon>
        <taxon>Fungi</taxon>
        <taxon>Dikarya</taxon>
        <taxon>Ascomycota</taxon>
        <taxon>Pezizomycotina</taxon>
        <taxon>Sordariomycetes</taxon>
        <taxon>Xylariomycetidae</taxon>
        <taxon>Xylariales</taxon>
        <taxon>Xylariaceae</taxon>
        <taxon>Rosellinia</taxon>
    </lineage>
</organism>
<dbReference type="STRING" id="77044.A0A1W2TF42"/>
<feature type="region of interest" description="Disordered" evidence="1">
    <location>
        <begin position="1"/>
        <end position="43"/>
    </location>
</feature>
<name>A0A1W2TF42_ROSNE</name>
<feature type="region of interest" description="Disordered" evidence="1">
    <location>
        <begin position="379"/>
        <end position="586"/>
    </location>
</feature>
<dbReference type="OrthoDB" id="4776090at2759"/>
<dbReference type="Proteomes" id="UP000054516">
    <property type="component" value="Unassembled WGS sequence"/>
</dbReference>